<sequence>MSNALHQSPSGPDSALSNALSILFEPSPVLHTKLAPELHPLLQSSSKPVSTYAELIDLAVEHIYTWDQDSQARFISGHPRIGENKNLSKLSAQEQNATPSPGGARVTPPEVLARLAHLNACYEKRYPGLIYIVFVNGRTRAAVAELIESQLGLEHSLSPDSPVLDSIQPVQVGGEEWASELNRAVGDVGLIAKSRLKTMGLN</sequence>
<dbReference type="Proteomes" id="UP000297245">
    <property type="component" value="Unassembled WGS sequence"/>
</dbReference>
<dbReference type="PANTHER" id="PTHR37987:SF1">
    <property type="entry name" value="OXO-4-HYDROXY-4-CARBOXY-5-UREIDOIMIDAZOLINE DECARBOXYLASE DOMAIN-CONTAINING PROTEIN"/>
    <property type="match status" value="1"/>
</dbReference>
<reference evidence="3 4" key="1">
    <citation type="journal article" date="2019" name="Nat. Ecol. Evol.">
        <title>Megaphylogeny resolves global patterns of mushroom evolution.</title>
        <authorList>
            <person name="Varga T."/>
            <person name="Krizsan K."/>
            <person name="Foldi C."/>
            <person name="Dima B."/>
            <person name="Sanchez-Garcia M."/>
            <person name="Sanchez-Ramirez S."/>
            <person name="Szollosi G.J."/>
            <person name="Szarkandi J.G."/>
            <person name="Papp V."/>
            <person name="Albert L."/>
            <person name="Andreopoulos W."/>
            <person name="Angelini C."/>
            <person name="Antonin V."/>
            <person name="Barry K.W."/>
            <person name="Bougher N.L."/>
            <person name="Buchanan P."/>
            <person name="Buyck B."/>
            <person name="Bense V."/>
            <person name="Catcheside P."/>
            <person name="Chovatia M."/>
            <person name="Cooper J."/>
            <person name="Damon W."/>
            <person name="Desjardin D."/>
            <person name="Finy P."/>
            <person name="Geml J."/>
            <person name="Haridas S."/>
            <person name="Hughes K."/>
            <person name="Justo A."/>
            <person name="Karasinski D."/>
            <person name="Kautmanova I."/>
            <person name="Kiss B."/>
            <person name="Kocsube S."/>
            <person name="Kotiranta H."/>
            <person name="LaButti K.M."/>
            <person name="Lechner B.E."/>
            <person name="Liimatainen K."/>
            <person name="Lipzen A."/>
            <person name="Lukacs Z."/>
            <person name="Mihaltcheva S."/>
            <person name="Morgado L.N."/>
            <person name="Niskanen T."/>
            <person name="Noordeloos M.E."/>
            <person name="Ohm R.A."/>
            <person name="Ortiz-Santana B."/>
            <person name="Ovrebo C."/>
            <person name="Racz N."/>
            <person name="Riley R."/>
            <person name="Savchenko A."/>
            <person name="Shiryaev A."/>
            <person name="Soop K."/>
            <person name="Spirin V."/>
            <person name="Szebenyi C."/>
            <person name="Tomsovsky M."/>
            <person name="Tulloss R.E."/>
            <person name="Uehling J."/>
            <person name="Grigoriev I.V."/>
            <person name="Vagvolgyi C."/>
            <person name="Papp T."/>
            <person name="Martin F.M."/>
            <person name="Miettinen O."/>
            <person name="Hibbett D.S."/>
            <person name="Nagy L.G."/>
        </authorList>
    </citation>
    <scope>NUCLEOTIDE SEQUENCE [LARGE SCALE GENOMIC DNA]</scope>
    <source>
        <strain evidence="3 4">CBS 962.96</strain>
    </source>
</reference>
<dbReference type="InterPro" id="IPR036778">
    <property type="entry name" value="OHCU_decarboxylase_sf"/>
</dbReference>
<dbReference type="Gene3D" id="1.10.3330.10">
    <property type="entry name" value="Oxo-4-hydroxy-4-carboxy-5-ureidoimidazoline decarboxylase"/>
    <property type="match status" value="1"/>
</dbReference>
<accession>A0A4S8LC27</accession>
<dbReference type="SUPFAM" id="SSF158694">
    <property type="entry name" value="UraD-Like"/>
    <property type="match status" value="1"/>
</dbReference>
<evidence type="ECO:0000256" key="1">
    <source>
        <dbReference type="ARBA" id="ARBA00022631"/>
    </source>
</evidence>
<gene>
    <name evidence="3" type="ORF">K435DRAFT_830947</name>
</gene>
<evidence type="ECO:0000313" key="4">
    <source>
        <dbReference type="Proteomes" id="UP000297245"/>
    </source>
</evidence>
<feature type="domain" description="Oxo-4-hydroxy-4-carboxy-5-ureidoimidazoline decarboxylase" evidence="2">
    <location>
        <begin position="12"/>
        <end position="151"/>
    </location>
</feature>
<evidence type="ECO:0000313" key="3">
    <source>
        <dbReference type="EMBL" id="THU86230.1"/>
    </source>
</evidence>
<dbReference type="Pfam" id="PF09349">
    <property type="entry name" value="OHCU_decarbox"/>
    <property type="match status" value="1"/>
</dbReference>
<dbReference type="AlphaFoldDB" id="A0A4S8LC27"/>
<dbReference type="EMBL" id="ML179506">
    <property type="protein sequence ID" value="THU86230.1"/>
    <property type="molecule type" value="Genomic_DNA"/>
</dbReference>
<dbReference type="GO" id="GO:0006144">
    <property type="term" value="P:purine nucleobase metabolic process"/>
    <property type="evidence" value="ECO:0007669"/>
    <property type="project" value="UniProtKB-KW"/>
</dbReference>
<proteinExistence type="predicted"/>
<dbReference type="OrthoDB" id="5398391at2759"/>
<protein>
    <recommendedName>
        <fullName evidence="2">Oxo-4-hydroxy-4-carboxy-5-ureidoimidazoline decarboxylase domain-containing protein</fullName>
    </recommendedName>
</protein>
<evidence type="ECO:0000259" key="2">
    <source>
        <dbReference type="Pfam" id="PF09349"/>
    </source>
</evidence>
<keyword evidence="1" id="KW-0659">Purine metabolism</keyword>
<organism evidence="3 4">
    <name type="scientific">Dendrothele bispora (strain CBS 962.96)</name>
    <dbReference type="NCBI Taxonomy" id="1314807"/>
    <lineage>
        <taxon>Eukaryota</taxon>
        <taxon>Fungi</taxon>
        <taxon>Dikarya</taxon>
        <taxon>Basidiomycota</taxon>
        <taxon>Agaricomycotina</taxon>
        <taxon>Agaricomycetes</taxon>
        <taxon>Agaricomycetidae</taxon>
        <taxon>Agaricales</taxon>
        <taxon>Agaricales incertae sedis</taxon>
        <taxon>Dendrothele</taxon>
    </lineage>
</organism>
<dbReference type="InterPro" id="IPR018020">
    <property type="entry name" value="OHCU_decarboxylase"/>
</dbReference>
<name>A0A4S8LC27_DENBC</name>
<keyword evidence="4" id="KW-1185">Reference proteome</keyword>
<dbReference type="PANTHER" id="PTHR37987">
    <property type="entry name" value="CHROMOSOME 9, WHOLE GENOME SHOTGUN SEQUENCE"/>
    <property type="match status" value="1"/>
</dbReference>